<keyword evidence="1" id="KW-0560">Oxidoreductase</keyword>
<dbReference type="InterPro" id="IPR010031">
    <property type="entry name" value="FAD_lactone_oxidase-like"/>
</dbReference>
<dbReference type="Gene3D" id="3.30.465.10">
    <property type="match status" value="1"/>
</dbReference>
<dbReference type="GO" id="GO:0016020">
    <property type="term" value="C:membrane"/>
    <property type="evidence" value="ECO:0007669"/>
    <property type="project" value="InterPro"/>
</dbReference>
<dbReference type="EMBL" id="DS469527">
    <property type="protein sequence ID" value="EDO46441.1"/>
    <property type="molecule type" value="Genomic_DNA"/>
</dbReference>
<dbReference type="InterPro" id="IPR016169">
    <property type="entry name" value="FAD-bd_PCMH_sub2"/>
</dbReference>
<dbReference type="PROSITE" id="PS51387">
    <property type="entry name" value="FAD_PCMH"/>
    <property type="match status" value="1"/>
</dbReference>
<name>A7RQ67_NEMVE</name>
<gene>
    <name evidence="3" type="ORF">NEMVEDRAFT_v1g239913</name>
</gene>
<dbReference type="PANTHER" id="PTHR43762:SF1">
    <property type="entry name" value="D-ARABINONO-1,4-LACTONE OXIDASE"/>
    <property type="match status" value="1"/>
</dbReference>
<dbReference type="Proteomes" id="UP000001593">
    <property type="component" value="Unassembled WGS sequence"/>
</dbReference>
<dbReference type="PhylomeDB" id="A7RQ67"/>
<protein>
    <recommendedName>
        <fullName evidence="2">FAD-binding PCMH-type domain-containing protein</fullName>
    </recommendedName>
</protein>
<dbReference type="GO" id="GO:0071949">
    <property type="term" value="F:FAD binding"/>
    <property type="evidence" value="ECO:0007669"/>
    <property type="project" value="InterPro"/>
</dbReference>
<dbReference type="InterPro" id="IPR006094">
    <property type="entry name" value="Oxid_FAD_bind_N"/>
</dbReference>
<sequence>MSETGSCCSCLSSSGADTPTARVQLYVPSRVKFHSFPGELKTCADDPEISQRLSQGLSPTEQLSAICRFASRHNYTVQAKGTGSSMSRICSECDILIDMTSLDKIVTPRPAVREENLSKDYVDIEVEAGMRLKDFVETLDKHYGLALPVLGSNAGQTVAGAAMVSSHGSGLGAASLCITQCCPARSRDIINYGLTYFSLKKPFIHKWYNVLQLTKGTNSVRSAEWSLPLSRLDEALYDVIDTIKQLGLRNNEYTALPLHIRIAKTDDLMLSPANRKFQSGESQHCAYIEVPVLAGCKHTDDLYGAIESTLTTRYHARPHWGKYHSLTADSIRDLYPQLDDWKQVYRLLNSDGIFSSDFTDKMGFHLVLESEPGPSGENLNNDNHVITVQPAQ</sequence>
<dbReference type="InterPro" id="IPR007173">
    <property type="entry name" value="ALO_C"/>
</dbReference>
<dbReference type="Pfam" id="PF01565">
    <property type="entry name" value="FAD_binding_4"/>
    <property type="match status" value="1"/>
</dbReference>
<dbReference type="AlphaFoldDB" id="A7RQ67"/>
<dbReference type="STRING" id="45351.A7RQ67"/>
<evidence type="ECO:0000256" key="1">
    <source>
        <dbReference type="ARBA" id="ARBA00023002"/>
    </source>
</evidence>
<accession>A7RQ67</accession>
<feature type="domain" description="FAD-binding PCMH-type" evidence="2">
    <location>
        <begin position="45"/>
        <end position="232"/>
    </location>
</feature>
<keyword evidence="4" id="KW-1185">Reference proteome</keyword>
<reference evidence="3 4" key="1">
    <citation type="journal article" date="2007" name="Science">
        <title>Sea anemone genome reveals ancestral eumetazoan gene repertoire and genomic organization.</title>
        <authorList>
            <person name="Putnam N.H."/>
            <person name="Srivastava M."/>
            <person name="Hellsten U."/>
            <person name="Dirks B."/>
            <person name="Chapman J."/>
            <person name="Salamov A."/>
            <person name="Terry A."/>
            <person name="Shapiro H."/>
            <person name="Lindquist E."/>
            <person name="Kapitonov V.V."/>
            <person name="Jurka J."/>
            <person name="Genikhovich G."/>
            <person name="Grigoriev I.V."/>
            <person name="Lucas S.M."/>
            <person name="Steele R.E."/>
            <person name="Finnerty J.R."/>
            <person name="Technau U."/>
            <person name="Martindale M.Q."/>
            <person name="Rokhsar D.S."/>
        </authorList>
    </citation>
    <scope>NUCLEOTIDE SEQUENCE [LARGE SCALE GENOMIC DNA]</scope>
    <source>
        <strain evidence="4">CH2 X CH6</strain>
    </source>
</reference>
<dbReference type="InterPro" id="IPR016166">
    <property type="entry name" value="FAD-bd_PCMH"/>
</dbReference>
<dbReference type="Pfam" id="PF04030">
    <property type="entry name" value="ALO"/>
    <property type="match status" value="1"/>
</dbReference>
<dbReference type="Gene3D" id="3.30.70.2520">
    <property type="match status" value="1"/>
</dbReference>
<evidence type="ECO:0000259" key="2">
    <source>
        <dbReference type="PROSITE" id="PS51387"/>
    </source>
</evidence>
<evidence type="ECO:0000313" key="4">
    <source>
        <dbReference type="Proteomes" id="UP000001593"/>
    </source>
</evidence>
<dbReference type="PANTHER" id="PTHR43762">
    <property type="entry name" value="L-GULONOLACTONE OXIDASE"/>
    <property type="match status" value="1"/>
</dbReference>
<proteinExistence type="predicted"/>
<dbReference type="SUPFAM" id="SSF56176">
    <property type="entry name" value="FAD-binding/transporter-associated domain-like"/>
    <property type="match status" value="1"/>
</dbReference>
<dbReference type="eggNOG" id="ENOG502S370">
    <property type="taxonomic scope" value="Eukaryota"/>
</dbReference>
<organism evidence="3 4">
    <name type="scientific">Nematostella vectensis</name>
    <name type="common">Starlet sea anemone</name>
    <dbReference type="NCBI Taxonomy" id="45351"/>
    <lineage>
        <taxon>Eukaryota</taxon>
        <taxon>Metazoa</taxon>
        <taxon>Cnidaria</taxon>
        <taxon>Anthozoa</taxon>
        <taxon>Hexacorallia</taxon>
        <taxon>Actiniaria</taxon>
        <taxon>Edwardsiidae</taxon>
        <taxon>Nematostella</taxon>
    </lineage>
</organism>
<dbReference type="HOGENOM" id="CLU_704578_0_0_1"/>
<dbReference type="InParanoid" id="A7RQ67"/>
<evidence type="ECO:0000313" key="3">
    <source>
        <dbReference type="EMBL" id="EDO46441.1"/>
    </source>
</evidence>
<dbReference type="InterPro" id="IPR036318">
    <property type="entry name" value="FAD-bd_PCMH-like_sf"/>
</dbReference>
<dbReference type="GO" id="GO:0003885">
    <property type="term" value="F:D-arabinono-1,4-lactone oxidase activity"/>
    <property type="evidence" value="ECO:0007669"/>
    <property type="project" value="InterPro"/>
</dbReference>